<dbReference type="PANTHER" id="PTHR10094">
    <property type="entry name" value="STEROL CARRIER PROTEIN 2 SCP-2 FAMILY PROTEIN"/>
    <property type="match status" value="1"/>
</dbReference>
<dbReference type="EMBL" id="NIVC01001305">
    <property type="protein sequence ID" value="PAA69637.1"/>
    <property type="molecule type" value="Genomic_DNA"/>
</dbReference>
<dbReference type="OrthoDB" id="6274762at2759"/>
<protein>
    <recommendedName>
        <fullName evidence="1">SCP2 domain-containing protein</fullName>
    </recommendedName>
</protein>
<dbReference type="InterPro" id="IPR003033">
    <property type="entry name" value="SCP2_sterol-bd_dom"/>
</dbReference>
<proteinExistence type="predicted"/>
<gene>
    <name evidence="2" type="ORF">BOX15_Mlig019370g1</name>
</gene>
<organism evidence="2 3">
    <name type="scientific">Macrostomum lignano</name>
    <dbReference type="NCBI Taxonomy" id="282301"/>
    <lineage>
        <taxon>Eukaryota</taxon>
        <taxon>Metazoa</taxon>
        <taxon>Spiralia</taxon>
        <taxon>Lophotrochozoa</taxon>
        <taxon>Platyhelminthes</taxon>
        <taxon>Rhabditophora</taxon>
        <taxon>Macrostomorpha</taxon>
        <taxon>Macrostomida</taxon>
        <taxon>Macrostomidae</taxon>
        <taxon>Macrostomum</taxon>
    </lineage>
</organism>
<dbReference type="Pfam" id="PF02036">
    <property type="entry name" value="SCP2"/>
    <property type="match status" value="1"/>
</dbReference>
<name>A0A267F903_9PLAT</name>
<dbReference type="Proteomes" id="UP000215902">
    <property type="component" value="Unassembled WGS sequence"/>
</dbReference>
<dbReference type="SUPFAM" id="SSF55718">
    <property type="entry name" value="SCP-like"/>
    <property type="match status" value="1"/>
</dbReference>
<sequence>MVSALLTIITDARSGPTGSGGLGSEFVTAHYRPIPNPAGKADVTITISDQDLVQLMLGKLNPQQAFFSGKLKMQGNMGLAMKLREFQSRVGELKAKL</sequence>
<dbReference type="GO" id="GO:0005829">
    <property type="term" value="C:cytosol"/>
    <property type="evidence" value="ECO:0007669"/>
    <property type="project" value="TreeGrafter"/>
</dbReference>
<evidence type="ECO:0000313" key="3">
    <source>
        <dbReference type="Proteomes" id="UP000215902"/>
    </source>
</evidence>
<keyword evidence="3" id="KW-1185">Reference proteome</keyword>
<dbReference type="InterPro" id="IPR036527">
    <property type="entry name" value="SCP2_sterol-bd_dom_sf"/>
</dbReference>
<accession>A0A267F903</accession>
<evidence type="ECO:0000313" key="2">
    <source>
        <dbReference type="EMBL" id="PAA69637.1"/>
    </source>
</evidence>
<dbReference type="AlphaFoldDB" id="A0A267F903"/>
<reference evidence="2 3" key="1">
    <citation type="submission" date="2017-06" db="EMBL/GenBank/DDBJ databases">
        <title>A platform for efficient transgenesis in Macrostomum lignano, a flatworm model organism for stem cell research.</title>
        <authorList>
            <person name="Berezikov E."/>
        </authorList>
    </citation>
    <scope>NUCLEOTIDE SEQUENCE [LARGE SCALE GENOMIC DNA]</scope>
    <source>
        <strain evidence="2">DV1</strain>
        <tissue evidence="2">Whole organism</tissue>
    </source>
</reference>
<dbReference type="PANTHER" id="PTHR10094:SF25">
    <property type="entry name" value="SCP2 STEROL-BINDING DOMAIN-CONTAINING PROTEIN 1"/>
    <property type="match status" value="1"/>
</dbReference>
<feature type="domain" description="SCP2" evidence="1">
    <location>
        <begin position="37"/>
        <end position="85"/>
    </location>
</feature>
<dbReference type="STRING" id="282301.A0A267F903"/>
<dbReference type="Gene3D" id="3.30.1050.10">
    <property type="entry name" value="SCP2 sterol-binding domain"/>
    <property type="match status" value="1"/>
</dbReference>
<evidence type="ECO:0000259" key="1">
    <source>
        <dbReference type="Pfam" id="PF02036"/>
    </source>
</evidence>
<comment type="caution">
    <text evidence="2">The sequence shown here is derived from an EMBL/GenBank/DDBJ whole genome shotgun (WGS) entry which is preliminary data.</text>
</comment>